<evidence type="ECO:0000256" key="4">
    <source>
        <dbReference type="ARBA" id="ARBA00022679"/>
    </source>
</evidence>
<dbReference type="SUPFAM" id="SSF53335">
    <property type="entry name" value="S-adenosyl-L-methionine-dependent methyltransferases"/>
    <property type="match status" value="1"/>
</dbReference>
<keyword evidence="3 6" id="KW-0489">Methyltransferase</keyword>
<feature type="binding site" evidence="6">
    <location>
        <position position="77"/>
    </location>
    <ligand>
        <name>S-adenosyl-L-methionine</name>
        <dbReference type="ChEBI" id="CHEBI:59789"/>
    </ligand>
</feature>
<evidence type="ECO:0000256" key="2">
    <source>
        <dbReference type="ARBA" id="ARBA00022552"/>
    </source>
</evidence>
<dbReference type="HAMAP" id="MF_00074">
    <property type="entry name" value="16SrRNA_methyltr_G"/>
    <property type="match status" value="1"/>
</dbReference>
<dbReference type="Proteomes" id="UP000460626">
    <property type="component" value="Unassembled WGS sequence"/>
</dbReference>
<keyword evidence="2 6" id="KW-0698">rRNA processing</keyword>
<evidence type="ECO:0000256" key="5">
    <source>
        <dbReference type="ARBA" id="ARBA00022691"/>
    </source>
</evidence>
<evidence type="ECO:0000256" key="6">
    <source>
        <dbReference type="HAMAP-Rule" id="MF_00074"/>
    </source>
</evidence>
<dbReference type="InterPro" id="IPR029063">
    <property type="entry name" value="SAM-dependent_MTases_sf"/>
</dbReference>
<feature type="binding site" evidence="6">
    <location>
        <begin position="128"/>
        <end position="129"/>
    </location>
    <ligand>
        <name>S-adenosyl-L-methionine</name>
        <dbReference type="ChEBI" id="CHEBI:59789"/>
    </ligand>
</feature>
<keyword evidence="1 6" id="KW-0963">Cytoplasm</keyword>
<dbReference type="GO" id="GO:0005829">
    <property type="term" value="C:cytosol"/>
    <property type="evidence" value="ECO:0007669"/>
    <property type="project" value="TreeGrafter"/>
</dbReference>
<protein>
    <recommendedName>
        <fullName evidence="6">Ribosomal RNA small subunit methyltransferase G</fullName>
        <ecNumber evidence="6">2.1.1.170</ecNumber>
    </recommendedName>
    <alternativeName>
        <fullName evidence="6">16S rRNA 7-methylguanosine methyltransferase</fullName>
        <shortName evidence="6">16S rRNA m7G methyltransferase</shortName>
    </alternativeName>
</protein>
<keyword evidence="4 6" id="KW-0808">Transferase</keyword>
<evidence type="ECO:0000256" key="3">
    <source>
        <dbReference type="ARBA" id="ARBA00022603"/>
    </source>
</evidence>
<gene>
    <name evidence="6 7" type="primary">rsmG</name>
    <name evidence="7" type="ORF">GRI62_13685</name>
</gene>
<dbReference type="EMBL" id="WTYH01000001">
    <property type="protein sequence ID" value="MXO94650.1"/>
    <property type="molecule type" value="Genomic_DNA"/>
</dbReference>
<dbReference type="OrthoDB" id="9808773at2"/>
<dbReference type="GO" id="GO:0070043">
    <property type="term" value="F:rRNA (guanine-N7-)-methyltransferase activity"/>
    <property type="evidence" value="ECO:0007669"/>
    <property type="project" value="UniProtKB-UniRule"/>
</dbReference>
<name>A0A845A4P9_9SPHN</name>
<dbReference type="PANTHER" id="PTHR31760">
    <property type="entry name" value="S-ADENOSYL-L-METHIONINE-DEPENDENT METHYLTRANSFERASES SUPERFAMILY PROTEIN"/>
    <property type="match status" value="1"/>
</dbReference>
<accession>A0A845A4P9</accession>
<comment type="subcellular location">
    <subcellularLocation>
        <location evidence="6">Cytoplasm</location>
    </subcellularLocation>
</comment>
<dbReference type="EC" id="2.1.1.170" evidence="6"/>
<comment type="similarity">
    <text evidence="6">Belongs to the methyltransferase superfamily. RNA methyltransferase RsmG family.</text>
</comment>
<organism evidence="7 8">
    <name type="scientific">Aurantiacibacter arachoides</name>
    <dbReference type="NCBI Taxonomy" id="1850444"/>
    <lineage>
        <taxon>Bacteria</taxon>
        <taxon>Pseudomonadati</taxon>
        <taxon>Pseudomonadota</taxon>
        <taxon>Alphaproteobacteria</taxon>
        <taxon>Sphingomonadales</taxon>
        <taxon>Erythrobacteraceae</taxon>
        <taxon>Aurantiacibacter</taxon>
    </lineage>
</organism>
<evidence type="ECO:0000256" key="1">
    <source>
        <dbReference type="ARBA" id="ARBA00022490"/>
    </source>
</evidence>
<comment type="caution">
    <text evidence="7">The sequence shown here is derived from an EMBL/GenBank/DDBJ whole genome shotgun (WGS) entry which is preliminary data.</text>
</comment>
<comment type="function">
    <text evidence="6">Specifically methylates the N7 position of guanine in position 527 of 16S rRNA.</text>
</comment>
<dbReference type="Pfam" id="PF02527">
    <property type="entry name" value="GidB"/>
    <property type="match status" value="1"/>
</dbReference>
<feature type="binding site" evidence="6">
    <location>
        <position position="142"/>
    </location>
    <ligand>
        <name>S-adenosyl-L-methionine</name>
        <dbReference type="ChEBI" id="CHEBI:59789"/>
    </ligand>
</feature>
<dbReference type="NCBIfam" id="TIGR00138">
    <property type="entry name" value="rsmG_gidB"/>
    <property type="match status" value="1"/>
</dbReference>
<comment type="catalytic activity">
    <reaction evidence="6">
        <text>guanosine(527) in 16S rRNA + S-adenosyl-L-methionine = N(7)-methylguanosine(527) in 16S rRNA + S-adenosyl-L-homocysteine</text>
        <dbReference type="Rhea" id="RHEA:42732"/>
        <dbReference type="Rhea" id="RHEA-COMP:10209"/>
        <dbReference type="Rhea" id="RHEA-COMP:10210"/>
        <dbReference type="ChEBI" id="CHEBI:57856"/>
        <dbReference type="ChEBI" id="CHEBI:59789"/>
        <dbReference type="ChEBI" id="CHEBI:74269"/>
        <dbReference type="ChEBI" id="CHEBI:74480"/>
        <dbReference type="EC" id="2.1.1.170"/>
    </reaction>
</comment>
<evidence type="ECO:0000313" key="8">
    <source>
        <dbReference type="Proteomes" id="UP000460626"/>
    </source>
</evidence>
<sequence length="210" mass="23155">MIDSEEQAREFCKRICGMEKTAMGKLEQFVSLLRVANLEQNLVATSSLDDVWQRHIADSLQLLDLVPRETTNCLDLGSGAGFPGLALAIAQPNISIKLVESRKRRVSWLNDAIEHLGLTNCRVEGSRLETLRTMPVEAITARAFAPLDRLLRVAGRFSAHSTVWLLPKGRSGVQELAEQPLAVRSMFHVEQSKTDPAATILVGKGKIGQK</sequence>
<proteinExistence type="inferred from homology"/>
<feature type="binding site" evidence="6">
    <location>
        <position position="82"/>
    </location>
    <ligand>
        <name>S-adenosyl-L-methionine</name>
        <dbReference type="ChEBI" id="CHEBI:59789"/>
    </ligand>
</feature>
<dbReference type="PANTHER" id="PTHR31760:SF0">
    <property type="entry name" value="S-ADENOSYL-L-METHIONINE-DEPENDENT METHYLTRANSFERASES SUPERFAMILY PROTEIN"/>
    <property type="match status" value="1"/>
</dbReference>
<dbReference type="InterPro" id="IPR003682">
    <property type="entry name" value="rRNA_ssu_MeTfrase_G"/>
</dbReference>
<evidence type="ECO:0000313" key="7">
    <source>
        <dbReference type="EMBL" id="MXO94650.1"/>
    </source>
</evidence>
<reference evidence="7 8" key="1">
    <citation type="submission" date="2019-12" db="EMBL/GenBank/DDBJ databases">
        <title>Genomic-based taxomic classification of the family Erythrobacteraceae.</title>
        <authorList>
            <person name="Xu L."/>
        </authorList>
    </citation>
    <scope>NUCLEOTIDE SEQUENCE [LARGE SCALE GENOMIC DNA]</scope>
    <source>
        <strain evidence="7 8">RC4-10-4</strain>
    </source>
</reference>
<keyword evidence="5 6" id="KW-0949">S-adenosyl-L-methionine</keyword>
<dbReference type="Gene3D" id="3.40.50.150">
    <property type="entry name" value="Vaccinia Virus protein VP39"/>
    <property type="match status" value="1"/>
</dbReference>
<keyword evidence="8" id="KW-1185">Reference proteome</keyword>
<dbReference type="RefSeq" id="WP_131451266.1">
    <property type="nucleotide sequence ID" value="NZ_BMJK01000001.1"/>
</dbReference>
<comment type="caution">
    <text evidence="6">Lacks conserved residue(s) required for the propagation of feature annotation.</text>
</comment>
<dbReference type="AlphaFoldDB" id="A0A845A4P9"/>